<evidence type="ECO:0000313" key="2">
    <source>
        <dbReference type="Proteomes" id="UP000824533"/>
    </source>
</evidence>
<organism evidence="1 2">
    <name type="scientific">Dendrolimus kikuchii</name>
    <dbReference type="NCBI Taxonomy" id="765133"/>
    <lineage>
        <taxon>Eukaryota</taxon>
        <taxon>Metazoa</taxon>
        <taxon>Ecdysozoa</taxon>
        <taxon>Arthropoda</taxon>
        <taxon>Hexapoda</taxon>
        <taxon>Insecta</taxon>
        <taxon>Pterygota</taxon>
        <taxon>Neoptera</taxon>
        <taxon>Endopterygota</taxon>
        <taxon>Lepidoptera</taxon>
        <taxon>Glossata</taxon>
        <taxon>Ditrysia</taxon>
        <taxon>Bombycoidea</taxon>
        <taxon>Lasiocampidae</taxon>
        <taxon>Dendrolimus</taxon>
    </lineage>
</organism>
<sequence>MKFFTSFALLTLATTISAEEEIQVAYHENVGIPEASRIKDVEEQTSPVQTRIVGGLGSFMGEHPFFGGLIITLTDGQISVCGSSLISNWRIVTAAHCYYDGYYQAYSMLVVLGSVRLFSGGTRVSATSIVVHPSFNPVTVQNDVAVLNIPYVASTSYVKPIALPAGFQLTNDFVGYRAEAIGFGKTSDSDTITTSVSLRDVFVDVISNAGCQVAYGGLVTTSHMCTSGAGGRNPCGGDSGGPLILYSSTGDDLLIGIITYGSSSGCAAGLPTVHTRVTSHAAWIRSQL</sequence>
<keyword evidence="2" id="KW-1185">Reference proteome</keyword>
<gene>
    <name evidence="1" type="ORF">K1T71_002083</name>
</gene>
<reference evidence="1 2" key="1">
    <citation type="journal article" date="2021" name="Front. Genet.">
        <title>Chromosome-Level Genome Assembly Reveals Significant Gene Expansion in the Toll and IMD Signaling Pathways of Dendrolimus kikuchii.</title>
        <authorList>
            <person name="Zhou J."/>
            <person name="Wu P."/>
            <person name="Xiong Z."/>
            <person name="Liu N."/>
            <person name="Zhao N."/>
            <person name="Ji M."/>
            <person name="Qiu Y."/>
            <person name="Yang B."/>
        </authorList>
    </citation>
    <scope>NUCLEOTIDE SEQUENCE [LARGE SCALE GENOMIC DNA]</scope>
    <source>
        <strain evidence="1">Ann1</strain>
    </source>
</reference>
<protein>
    <submittedName>
        <fullName evidence="1">Uncharacterized protein</fullName>
    </submittedName>
</protein>
<dbReference type="Proteomes" id="UP000824533">
    <property type="component" value="Linkage Group LG03"/>
</dbReference>
<name>A0ACC1DFI2_9NEOP</name>
<comment type="caution">
    <text evidence="1">The sequence shown here is derived from an EMBL/GenBank/DDBJ whole genome shotgun (WGS) entry which is preliminary data.</text>
</comment>
<accession>A0ACC1DFI2</accession>
<dbReference type="EMBL" id="CM034389">
    <property type="protein sequence ID" value="KAJ0182714.1"/>
    <property type="molecule type" value="Genomic_DNA"/>
</dbReference>
<proteinExistence type="predicted"/>
<evidence type="ECO:0000313" key="1">
    <source>
        <dbReference type="EMBL" id="KAJ0182714.1"/>
    </source>
</evidence>